<gene>
    <name evidence="1" type="ORF">METZ01_LOCUS412762</name>
</gene>
<proteinExistence type="predicted"/>
<sequence>MPDLTPEEVGSMLKSLGLPAYPPDLPEIAHRVNAINEALSALTHQDLDSTEPQSVFWLQEEA</sequence>
<dbReference type="AlphaFoldDB" id="A0A382WP37"/>
<name>A0A382WP37_9ZZZZ</name>
<dbReference type="EMBL" id="UINC01160978">
    <property type="protein sequence ID" value="SVD59908.1"/>
    <property type="molecule type" value="Genomic_DNA"/>
</dbReference>
<accession>A0A382WP37</accession>
<evidence type="ECO:0000313" key="1">
    <source>
        <dbReference type="EMBL" id="SVD59908.1"/>
    </source>
</evidence>
<reference evidence="1" key="1">
    <citation type="submission" date="2018-05" db="EMBL/GenBank/DDBJ databases">
        <authorList>
            <person name="Lanie J.A."/>
            <person name="Ng W.-L."/>
            <person name="Kazmierczak K.M."/>
            <person name="Andrzejewski T.M."/>
            <person name="Davidsen T.M."/>
            <person name="Wayne K.J."/>
            <person name="Tettelin H."/>
            <person name="Glass J.I."/>
            <person name="Rusch D."/>
            <person name="Podicherti R."/>
            <person name="Tsui H.-C.T."/>
            <person name="Winkler M.E."/>
        </authorList>
    </citation>
    <scope>NUCLEOTIDE SEQUENCE</scope>
</reference>
<organism evidence="1">
    <name type="scientific">marine metagenome</name>
    <dbReference type="NCBI Taxonomy" id="408172"/>
    <lineage>
        <taxon>unclassified sequences</taxon>
        <taxon>metagenomes</taxon>
        <taxon>ecological metagenomes</taxon>
    </lineage>
</organism>
<protein>
    <submittedName>
        <fullName evidence="1">Uncharacterized protein</fullName>
    </submittedName>
</protein>